<proteinExistence type="predicted"/>
<dbReference type="InterPro" id="IPR007969">
    <property type="entry name" value="DUF732"/>
</dbReference>
<dbReference type="RefSeq" id="WP_144946280.1">
    <property type="nucleotide sequence ID" value="NZ_VMQU01000082.1"/>
</dbReference>
<evidence type="ECO:0000259" key="3">
    <source>
        <dbReference type="Pfam" id="PF05305"/>
    </source>
</evidence>
<feature type="region of interest" description="Disordered" evidence="1">
    <location>
        <begin position="101"/>
        <end position="123"/>
    </location>
</feature>
<dbReference type="Pfam" id="PF05305">
    <property type="entry name" value="DUF732"/>
    <property type="match status" value="1"/>
</dbReference>
<dbReference type="EMBL" id="VMQU01000082">
    <property type="protein sequence ID" value="TVS86396.1"/>
    <property type="molecule type" value="Genomic_DNA"/>
</dbReference>
<evidence type="ECO:0000256" key="2">
    <source>
        <dbReference type="SAM" id="SignalP"/>
    </source>
</evidence>
<name>A0A557XKU0_9MYCO</name>
<evidence type="ECO:0000256" key="1">
    <source>
        <dbReference type="SAM" id="MobiDB-lite"/>
    </source>
</evidence>
<feature type="signal peptide" evidence="2">
    <location>
        <begin position="1"/>
        <end position="22"/>
    </location>
</feature>
<reference evidence="4 5" key="1">
    <citation type="submission" date="2019-07" db="EMBL/GenBank/DDBJ databases">
        <title>New Mycobacterium species.</title>
        <authorList>
            <person name="Tortoli E."/>
            <person name="Ghielmetti G."/>
            <person name="Friedel U."/>
            <person name="Trovato A."/>
        </authorList>
    </citation>
    <scope>NUCLEOTIDE SEQUENCE [LARGE SCALE GENOMIC DNA]</scope>
    <source>
        <strain evidence="4 5">16-83</strain>
    </source>
</reference>
<sequence>MKYLLPLTCVAAAIGLAAPAHADINNDQDFLTQLRAADITYKNPDLAIGAAKSVCSLLDGGKSAAEIVTELRNRNPEFQGAGAAKFTTLSAAHYCPSYLTGSGGTKPADDAGKPVGDAGSPGN</sequence>
<evidence type="ECO:0000313" key="5">
    <source>
        <dbReference type="Proteomes" id="UP000320513"/>
    </source>
</evidence>
<dbReference type="AlphaFoldDB" id="A0A557XKU0"/>
<protein>
    <submittedName>
        <fullName evidence="4">DUF732 domain-containing protein</fullName>
    </submittedName>
</protein>
<keyword evidence="2" id="KW-0732">Signal</keyword>
<feature type="domain" description="DUF732" evidence="3">
    <location>
        <begin position="26"/>
        <end position="97"/>
    </location>
</feature>
<feature type="chain" id="PRO_5022184009" evidence="2">
    <location>
        <begin position="23"/>
        <end position="123"/>
    </location>
</feature>
<organism evidence="4 5">
    <name type="scientific">Mycobacterium helveticum</name>
    <dbReference type="NCBI Taxonomy" id="2592811"/>
    <lineage>
        <taxon>Bacteria</taxon>
        <taxon>Bacillati</taxon>
        <taxon>Actinomycetota</taxon>
        <taxon>Actinomycetes</taxon>
        <taxon>Mycobacteriales</taxon>
        <taxon>Mycobacteriaceae</taxon>
        <taxon>Mycobacterium</taxon>
    </lineage>
</organism>
<dbReference type="Proteomes" id="UP000320513">
    <property type="component" value="Unassembled WGS sequence"/>
</dbReference>
<evidence type="ECO:0000313" key="4">
    <source>
        <dbReference type="EMBL" id="TVS86396.1"/>
    </source>
</evidence>
<gene>
    <name evidence="4" type="ORF">FPZ47_18035</name>
</gene>
<accession>A0A557XKU0</accession>
<dbReference type="OrthoDB" id="4762356at2"/>
<keyword evidence="5" id="KW-1185">Reference proteome</keyword>
<comment type="caution">
    <text evidence="4">The sequence shown here is derived from an EMBL/GenBank/DDBJ whole genome shotgun (WGS) entry which is preliminary data.</text>
</comment>